<keyword evidence="1" id="KW-0732">Signal</keyword>
<dbReference type="Proteomes" id="UP000183107">
    <property type="component" value="Unassembled WGS sequence"/>
</dbReference>
<feature type="signal peptide" evidence="1">
    <location>
        <begin position="1"/>
        <end position="28"/>
    </location>
</feature>
<organism evidence="2 3">
    <name type="scientific">Nitrosospira briensis</name>
    <dbReference type="NCBI Taxonomy" id="35799"/>
    <lineage>
        <taxon>Bacteria</taxon>
        <taxon>Pseudomonadati</taxon>
        <taxon>Pseudomonadota</taxon>
        <taxon>Betaproteobacteria</taxon>
        <taxon>Nitrosomonadales</taxon>
        <taxon>Nitrosomonadaceae</taxon>
        <taxon>Nitrosospira</taxon>
    </lineage>
</organism>
<accession>A0A1I4Y219</accession>
<proteinExistence type="predicted"/>
<dbReference type="AlphaFoldDB" id="A0A1I4Y219"/>
<reference evidence="3" key="1">
    <citation type="submission" date="2016-10" db="EMBL/GenBank/DDBJ databases">
        <authorList>
            <person name="Varghese N."/>
        </authorList>
    </citation>
    <scope>NUCLEOTIDE SEQUENCE [LARGE SCALE GENOMIC DNA]</scope>
    <source>
        <strain evidence="3">Nsp8</strain>
    </source>
</reference>
<sequence>MKISGFSKHIVISAILLTAMVSPSAALSGEKTDMPLKASLVTQEQASFTPDCPSKFGGTVTGTGKSTHLGKVSLTAADCITPMENHFTFKGTFTLTAANGDKLTGDYIGSFVPKDAAPMYSYSDAKFKITGGTGRFAQATGSAELQGDQNIQTGKGKLEVNGSISY</sequence>
<evidence type="ECO:0000313" key="3">
    <source>
        <dbReference type="Proteomes" id="UP000183107"/>
    </source>
</evidence>
<keyword evidence="3" id="KW-1185">Reference proteome</keyword>
<dbReference type="RefSeq" id="WP_074794068.1">
    <property type="nucleotide sequence ID" value="NZ_FOVJ01000001.1"/>
</dbReference>
<feature type="chain" id="PRO_5010216917" evidence="1">
    <location>
        <begin position="29"/>
        <end position="166"/>
    </location>
</feature>
<dbReference type="OrthoDB" id="8566259at2"/>
<gene>
    <name evidence="2" type="ORF">SAMN05216386_0433</name>
</gene>
<dbReference type="EMBL" id="FOVJ01000001">
    <property type="protein sequence ID" value="SFN31539.1"/>
    <property type="molecule type" value="Genomic_DNA"/>
</dbReference>
<evidence type="ECO:0000313" key="2">
    <source>
        <dbReference type="EMBL" id="SFN31539.1"/>
    </source>
</evidence>
<evidence type="ECO:0000256" key="1">
    <source>
        <dbReference type="SAM" id="SignalP"/>
    </source>
</evidence>
<protein>
    <submittedName>
        <fullName evidence="2">Uncharacterized protein</fullName>
    </submittedName>
</protein>
<name>A0A1I4Y219_9PROT</name>